<dbReference type="OrthoDB" id="6127421at2759"/>
<evidence type="ECO:0000256" key="8">
    <source>
        <dbReference type="ARBA" id="ARBA00048248"/>
    </source>
</evidence>
<keyword evidence="11" id="KW-1185">Reference proteome</keyword>
<keyword evidence="5 9" id="KW-0648">Protein biosynthesis</keyword>
<dbReference type="Proteomes" id="UP000245119">
    <property type="component" value="Linkage Group LG6"/>
</dbReference>
<evidence type="ECO:0000256" key="1">
    <source>
        <dbReference type="ARBA" id="ARBA00013160"/>
    </source>
</evidence>
<evidence type="ECO:0000256" key="9">
    <source>
        <dbReference type="RuleBase" id="RU363036"/>
    </source>
</evidence>
<keyword evidence="2 9" id="KW-0436">Ligase</keyword>
<protein>
    <recommendedName>
        <fullName evidence="1">tyrosine--tRNA ligase</fullName>
        <ecNumber evidence="1">6.1.1.1</ecNumber>
    </recommendedName>
    <alternativeName>
        <fullName evidence="7">Tyrosyl-tRNA synthetase</fullName>
    </alternativeName>
</protein>
<dbReference type="InterPro" id="IPR002307">
    <property type="entry name" value="Tyr-tRNA-ligase"/>
</dbReference>
<evidence type="ECO:0000256" key="5">
    <source>
        <dbReference type="ARBA" id="ARBA00022917"/>
    </source>
</evidence>
<evidence type="ECO:0000256" key="2">
    <source>
        <dbReference type="ARBA" id="ARBA00022598"/>
    </source>
</evidence>
<dbReference type="PRINTS" id="PR01040">
    <property type="entry name" value="TRNASYNTHTYR"/>
</dbReference>
<evidence type="ECO:0000256" key="7">
    <source>
        <dbReference type="ARBA" id="ARBA00033323"/>
    </source>
</evidence>
<gene>
    <name evidence="10" type="ORF">C0Q70_11750</name>
</gene>
<evidence type="ECO:0000313" key="11">
    <source>
        <dbReference type="Proteomes" id="UP000245119"/>
    </source>
</evidence>
<evidence type="ECO:0000313" key="10">
    <source>
        <dbReference type="EMBL" id="PVD29153.1"/>
    </source>
</evidence>
<reference evidence="10 11" key="1">
    <citation type="submission" date="2018-04" db="EMBL/GenBank/DDBJ databases">
        <title>The genome of golden apple snail Pomacea canaliculata provides insight into stress tolerance and invasive adaptation.</title>
        <authorList>
            <person name="Liu C."/>
            <person name="Liu B."/>
            <person name="Ren Y."/>
            <person name="Zhang Y."/>
            <person name="Wang H."/>
            <person name="Li S."/>
            <person name="Jiang F."/>
            <person name="Yin L."/>
            <person name="Zhang G."/>
            <person name="Qian W."/>
            <person name="Fan W."/>
        </authorList>
    </citation>
    <scope>NUCLEOTIDE SEQUENCE [LARGE SCALE GENOMIC DNA]</scope>
    <source>
        <strain evidence="10">SZHN2017</strain>
        <tissue evidence="10">Muscle</tissue>
    </source>
</reference>
<dbReference type="GO" id="GO:0004831">
    <property type="term" value="F:tyrosine-tRNA ligase activity"/>
    <property type="evidence" value="ECO:0007669"/>
    <property type="project" value="UniProtKB-EC"/>
</dbReference>
<dbReference type="FunFam" id="1.10.240.10:FF:000004">
    <property type="entry name" value="Tyrosine--tRNA ligase"/>
    <property type="match status" value="1"/>
</dbReference>
<dbReference type="GO" id="GO:0005524">
    <property type="term" value="F:ATP binding"/>
    <property type="evidence" value="ECO:0007669"/>
    <property type="project" value="UniProtKB-KW"/>
</dbReference>
<keyword evidence="6 9" id="KW-0030">Aminoacyl-tRNA synthetase</keyword>
<dbReference type="GO" id="GO:0005737">
    <property type="term" value="C:cytoplasm"/>
    <property type="evidence" value="ECO:0007669"/>
    <property type="project" value="TreeGrafter"/>
</dbReference>
<dbReference type="Gene3D" id="1.10.240.10">
    <property type="entry name" value="Tyrosyl-Transfer RNA Synthetase"/>
    <property type="match status" value="1"/>
</dbReference>
<comment type="similarity">
    <text evidence="9">Belongs to the class-I aminoacyl-tRNA synthetase family.</text>
</comment>
<accession>A0A2T7P6Y1</accession>
<dbReference type="PANTHER" id="PTHR46264">
    <property type="entry name" value="TYROSINE-TRNA LIGASE"/>
    <property type="match status" value="1"/>
</dbReference>
<dbReference type="EC" id="6.1.1.1" evidence="1"/>
<dbReference type="InterPro" id="IPR002305">
    <property type="entry name" value="aa-tRNA-synth_Ic"/>
</dbReference>
<dbReference type="InterPro" id="IPR023617">
    <property type="entry name" value="Tyr-tRNA-ligase_arc/euk-type"/>
</dbReference>
<name>A0A2T7P6Y1_POMCA</name>
<comment type="catalytic activity">
    <reaction evidence="8">
        <text>tRNA(Tyr) + L-tyrosine + ATP = L-tyrosyl-tRNA(Tyr) + AMP + diphosphate + H(+)</text>
        <dbReference type="Rhea" id="RHEA:10220"/>
        <dbReference type="Rhea" id="RHEA-COMP:9706"/>
        <dbReference type="Rhea" id="RHEA-COMP:9707"/>
        <dbReference type="ChEBI" id="CHEBI:15378"/>
        <dbReference type="ChEBI" id="CHEBI:30616"/>
        <dbReference type="ChEBI" id="CHEBI:33019"/>
        <dbReference type="ChEBI" id="CHEBI:58315"/>
        <dbReference type="ChEBI" id="CHEBI:78442"/>
        <dbReference type="ChEBI" id="CHEBI:78536"/>
        <dbReference type="ChEBI" id="CHEBI:456215"/>
        <dbReference type="EC" id="6.1.1.1"/>
    </reaction>
</comment>
<dbReference type="GO" id="GO:0006437">
    <property type="term" value="P:tyrosyl-tRNA aminoacylation"/>
    <property type="evidence" value="ECO:0007669"/>
    <property type="project" value="InterPro"/>
</dbReference>
<organism evidence="10 11">
    <name type="scientific">Pomacea canaliculata</name>
    <name type="common">Golden apple snail</name>
    <dbReference type="NCBI Taxonomy" id="400727"/>
    <lineage>
        <taxon>Eukaryota</taxon>
        <taxon>Metazoa</taxon>
        <taxon>Spiralia</taxon>
        <taxon>Lophotrochozoa</taxon>
        <taxon>Mollusca</taxon>
        <taxon>Gastropoda</taxon>
        <taxon>Caenogastropoda</taxon>
        <taxon>Architaenioglossa</taxon>
        <taxon>Ampullarioidea</taxon>
        <taxon>Ampullariidae</taxon>
        <taxon>Pomacea</taxon>
    </lineage>
</organism>
<dbReference type="PANTHER" id="PTHR46264:SF4">
    <property type="entry name" value="TYROSINE--TRNA LIGASE, CYTOPLASMIC"/>
    <property type="match status" value="1"/>
</dbReference>
<dbReference type="EMBL" id="PZQS01000006">
    <property type="protein sequence ID" value="PVD29153.1"/>
    <property type="molecule type" value="Genomic_DNA"/>
</dbReference>
<keyword evidence="3 9" id="KW-0547">Nucleotide-binding</keyword>
<evidence type="ECO:0000256" key="6">
    <source>
        <dbReference type="ARBA" id="ARBA00023146"/>
    </source>
</evidence>
<proteinExistence type="inferred from homology"/>
<keyword evidence="4 9" id="KW-0067">ATP-binding</keyword>
<dbReference type="PIRSF" id="PIRSF006588">
    <property type="entry name" value="TyrRS_arch_euk"/>
    <property type="match status" value="1"/>
</dbReference>
<dbReference type="STRING" id="400727.A0A2T7P6Y1"/>
<comment type="caution">
    <text evidence="10">The sequence shown here is derived from an EMBL/GenBank/DDBJ whole genome shotgun (WGS) entry which is preliminary data.</text>
</comment>
<evidence type="ECO:0000256" key="3">
    <source>
        <dbReference type="ARBA" id="ARBA00022741"/>
    </source>
</evidence>
<dbReference type="InterPro" id="IPR014729">
    <property type="entry name" value="Rossmann-like_a/b/a_fold"/>
</dbReference>
<dbReference type="SUPFAM" id="SSF52374">
    <property type="entry name" value="Nucleotidylyl transferase"/>
    <property type="match status" value="1"/>
</dbReference>
<dbReference type="Gene3D" id="3.40.50.620">
    <property type="entry name" value="HUPs"/>
    <property type="match status" value="1"/>
</dbReference>
<dbReference type="AlphaFoldDB" id="A0A2T7P6Y1"/>
<sequence length="327" mass="36752">MSNSKETPKLTAGQEEKLKLITRNLQEVLGEDRLKEILTKRDLKVTGELPPQANLTSATLFPCVKLQTSSRPGSTRLDVYKIASNVTEHDAKKAGTEVVKQVNHPLLSSLLYPCLQALDEEYLKVDAQFGGNDQRKIFVFAGECLPQIGYDKRIHLMNPMVPGLKGSKMSSSEEDSKIDLLDSEEQLKRKINQAFCEPGNVDDNGVLSFCEHVLLPLRNSKDFEIKRAPEHGGNMMFKTFEELKDAFKKQTVHPGDLKKAVEGYLNELLKPIRAEFSSPEMKDLVARPTQKNQRRRRQLAFFIIAPVLNNLHSPTKAPALNSQCTLL</sequence>
<evidence type="ECO:0000256" key="4">
    <source>
        <dbReference type="ARBA" id="ARBA00022840"/>
    </source>
</evidence>
<dbReference type="Pfam" id="PF00579">
    <property type="entry name" value="tRNA-synt_1b"/>
    <property type="match status" value="1"/>
</dbReference>
<dbReference type="InterPro" id="IPR050489">
    <property type="entry name" value="Tyr-tRNA_synthase"/>
</dbReference>